<keyword evidence="5" id="KW-1185">Reference proteome</keyword>
<keyword evidence="1" id="KW-0472">Membrane</keyword>
<evidence type="ECO:0000256" key="1">
    <source>
        <dbReference type="SAM" id="Phobius"/>
    </source>
</evidence>
<feature type="domain" description="DUF5808" evidence="3">
    <location>
        <begin position="324"/>
        <end position="349"/>
    </location>
</feature>
<evidence type="ECO:0000313" key="4">
    <source>
        <dbReference type="EMBL" id="AQY51769.1"/>
    </source>
</evidence>
<dbReference type="Pfam" id="PF19124">
    <property type="entry name" value="DUF5808"/>
    <property type="match status" value="1"/>
</dbReference>
<dbReference type="EMBL" id="CP011102">
    <property type="protein sequence ID" value="AQY51769.1"/>
    <property type="molecule type" value="Genomic_DNA"/>
</dbReference>
<name>A0A1S7FWJ5_9LIST</name>
<gene>
    <name evidence="4" type="ORF">UE46_12510</name>
</gene>
<feature type="transmembrane region" description="Helical" evidence="1">
    <location>
        <begin position="138"/>
        <end position="159"/>
    </location>
</feature>
<dbReference type="Proteomes" id="UP000223060">
    <property type="component" value="Chromosome"/>
</dbReference>
<feature type="transmembrane region" description="Helical" evidence="1">
    <location>
        <begin position="263"/>
        <end position="285"/>
    </location>
</feature>
<reference evidence="5" key="1">
    <citation type="submission" date="2015-03" db="EMBL/GenBank/DDBJ databases">
        <authorList>
            <person name="Ferrari E."/>
            <person name="Walter M.C."/>
            <person name="Huptas C."/>
            <person name="Scherer S."/>
            <person name="Mueller-Herbst S."/>
        </authorList>
    </citation>
    <scope>NUCLEOTIDE SEQUENCE [LARGE SCALE GENOMIC DNA]</scope>
    <source>
        <strain evidence="5">LWP01</strain>
    </source>
</reference>
<feature type="transmembrane region" description="Helical" evidence="1">
    <location>
        <begin position="78"/>
        <end position="99"/>
    </location>
</feature>
<dbReference type="InterPro" id="IPR014574">
    <property type="entry name" value="UCP032908"/>
</dbReference>
<evidence type="ECO:0008006" key="6">
    <source>
        <dbReference type="Google" id="ProtNLM"/>
    </source>
</evidence>
<organism evidence="4 5">
    <name type="scientific">Listeria weihenstephanensis</name>
    <dbReference type="NCBI Taxonomy" id="1006155"/>
    <lineage>
        <taxon>Bacteria</taxon>
        <taxon>Bacillati</taxon>
        <taxon>Bacillota</taxon>
        <taxon>Bacilli</taxon>
        <taxon>Bacillales</taxon>
        <taxon>Listeriaceae</taxon>
        <taxon>Listeria</taxon>
    </lineage>
</organism>
<dbReference type="PANTHER" id="PTHR37810:SF9">
    <property type="entry name" value="MEMBRANE PROTEIN"/>
    <property type="match status" value="1"/>
</dbReference>
<dbReference type="PANTHER" id="PTHR37810">
    <property type="entry name" value="IMMUNITY PROTEIN SDPI"/>
    <property type="match status" value="1"/>
</dbReference>
<proteinExistence type="predicted"/>
<evidence type="ECO:0000259" key="2">
    <source>
        <dbReference type="Pfam" id="PF07853"/>
    </source>
</evidence>
<dbReference type="RefSeq" id="WP_036058759.1">
    <property type="nucleotide sequence ID" value="NZ_CP011102.1"/>
</dbReference>
<dbReference type="InterPro" id="IPR043831">
    <property type="entry name" value="DUF5808"/>
</dbReference>
<feature type="transmembrane region" description="Helical" evidence="1">
    <location>
        <begin position="347"/>
        <end position="366"/>
    </location>
</feature>
<feature type="transmembrane region" description="Helical" evidence="1">
    <location>
        <begin position="229"/>
        <end position="257"/>
    </location>
</feature>
<evidence type="ECO:0000259" key="3">
    <source>
        <dbReference type="Pfam" id="PF19124"/>
    </source>
</evidence>
<dbReference type="AlphaFoldDB" id="A0A1S7FWJ5"/>
<protein>
    <recommendedName>
        <fullName evidence="6">DUF1648 domain-containing protein</fullName>
    </recommendedName>
</protein>
<evidence type="ECO:0000313" key="5">
    <source>
        <dbReference type="Proteomes" id="UP000223060"/>
    </source>
</evidence>
<dbReference type="KEGG" id="lwi:UE46_12510"/>
<sequence>MEILFFIAMMLVVVVLQAITPYVIRRGESFGVMVGEKAANDPALRKMKRQFLNWNLIVGGLVTVFAAILLLVSTSENAQATILISAILIVIILSLLIYVRFYKASLAWKKANLQVASDKANIVMVDTTFHRQKLTISYAWYLIPLALIFITIGLTVIYYDQIPSMIPMQYNFDNEVTREAAKNYRTVMMMPMMQIVMLGLFLFINYMMSRSKQVIDNDNPTASMRRNVLFRYIYSKFNLIMGTLLIALFMVIQLSFIFSIPQIFITVMLILVLVIIFGGLIFLMVRVGQGGSRLKLEEDTQADTTKPIRDDDANWKLGVFYFNRQDPAVFVEKRFGVGWTINMARPAAWLSFVAIIAVIVIIIIIFS</sequence>
<feature type="transmembrane region" description="Helical" evidence="1">
    <location>
        <begin position="6"/>
        <end position="24"/>
    </location>
</feature>
<feature type="transmembrane region" description="Helical" evidence="1">
    <location>
        <begin position="188"/>
        <end position="208"/>
    </location>
</feature>
<dbReference type="InterPro" id="IPR012867">
    <property type="entry name" value="DUF1648"/>
</dbReference>
<dbReference type="GO" id="GO:0009636">
    <property type="term" value="P:response to toxic substance"/>
    <property type="evidence" value="ECO:0007669"/>
    <property type="project" value="TreeGrafter"/>
</dbReference>
<dbReference type="Pfam" id="PF07853">
    <property type="entry name" value="DUF1648"/>
    <property type="match status" value="1"/>
</dbReference>
<feature type="transmembrane region" description="Helical" evidence="1">
    <location>
        <begin position="51"/>
        <end position="72"/>
    </location>
</feature>
<accession>A0A1S7FWJ5</accession>
<keyword evidence="1" id="KW-0812">Transmembrane</keyword>
<feature type="domain" description="DUF1648" evidence="2">
    <location>
        <begin position="147"/>
        <end position="195"/>
    </location>
</feature>
<dbReference type="PIRSF" id="PIRSF032908">
    <property type="entry name" value="UCP032908"/>
    <property type="match status" value="1"/>
</dbReference>
<keyword evidence="1" id="KW-1133">Transmembrane helix</keyword>